<dbReference type="InterPro" id="IPR045647">
    <property type="entry name" value="DUF6401"/>
</dbReference>
<evidence type="ECO:0000313" key="1">
    <source>
        <dbReference type="EMBL" id="MFD1371721.1"/>
    </source>
</evidence>
<evidence type="ECO:0000313" key="2">
    <source>
        <dbReference type="Proteomes" id="UP001597183"/>
    </source>
</evidence>
<dbReference type="EMBL" id="JBHTMK010000052">
    <property type="protein sequence ID" value="MFD1371721.1"/>
    <property type="molecule type" value="Genomic_DNA"/>
</dbReference>
<sequence length="260" mass="28082">MPAHPLDGLQRLAELPERLDGDVVQPVRRPVRRIRPVAGFGIATRFHTTARFHTATWFQNATWFHTATWFHAAARFHTATRFHAAARFHSAAGFGTATRFHAVATHDRSSRSDTPFPGLSEFNRSATVMDPSVTLGSLTFLLMNGLFSNAAARAAQRSAHASLADLTAAVGVTGLAAAQANPGLMSVIDQHAAGIRDSLNADSRPLTAILLAAYAEGVRDAAFQHGWIAPEGEIDWSENDWVLRRLLAVCMLATTLPAAN</sequence>
<comment type="caution">
    <text evidence="1">The sequence shown here is derived from an EMBL/GenBank/DDBJ whole genome shotgun (WGS) entry which is preliminary data.</text>
</comment>
<protein>
    <submittedName>
        <fullName evidence="1">DUF6401 family natural product biosynthesis protein</fullName>
    </submittedName>
</protein>
<dbReference type="Proteomes" id="UP001597183">
    <property type="component" value="Unassembled WGS sequence"/>
</dbReference>
<reference evidence="2" key="1">
    <citation type="journal article" date="2019" name="Int. J. Syst. Evol. Microbiol.">
        <title>The Global Catalogue of Microorganisms (GCM) 10K type strain sequencing project: providing services to taxonomists for standard genome sequencing and annotation.</title>
        <authorList>
            <consortium name="The Broad Institute Genomics Platform"/>
            <consortium name="The Broad Institute Genome Sequencing Center for Infectious Disease"/>
            <person name="Wu L."/>
            <person name="Ma J."/>
        </authorList>
    </citation>
    <scope>NUCLEOTIDE SEQUENCE [LARGE SCALE GENOMIC DNA]</scope>
    <source>
        <strain evidence="2">CCM 7526</strain>
    </source>
</reference>
<gene>
    <name evidence="1" type="ORF">ACFQ5G_40850</name>
</gene>
<accession>A0ABW4ANJ0</accession>
<proteinExistence type="predicted"/>
<organism evidence="1 2">
    <name type="scientific">Actinoplanes sichuanensis</name>
    <dbReference type="NCBI Taxonomy" id="512349"/>
    <lineage>
        <taxon>Bacteria</taxon>
        <taxon>Bacillati</taxon>
        <taxon>Actinomycetota</taxon>
        <taxon>Actinomycetes</taxon>
        <taxon>Micromonosporales</taxon>
        <taxon>Micromonosporaceae</taxon>
        <taxon>Actinoplanes</taxon>
    </lineage>
</organism>
<dbReference type="Pfam" id="PF19939">
    <property type="entry name" value="DUF6401"/>
    <property type="match status" value="1"/>
</dbReference>
<name>A0ABW4ANJ0_9ACTN</name>
<keyword evidence="2" id="KW-1185">Reference proteome</keyword>
<dbReference type="RefSeq" id="WP_378079124.1">
    <property type="nucleotide sequence ID" value="NZ_AP028461.1"/>
</dbReference>